<evidence type="ECO:0000313" key="2">
    <source>
        <dbReference type="Proteomes" id="UP000479000"/>
    </source>
</evidence>
<reference evidence="1 2" key="1">
    <citation type="submission" date="2020-02" db="EMBL/GenBank/DDBJ databases">
        <authorList>
            <person name="Ferguson B K."/>
        </authorList>
    </citation>
    <scope>NUCLEOTIDE SEQUENCE [LARGE SCALE GENOMIC DNA]</scope>
</reference>
<keyword evidence="2" id="KW-1185">Reference proteome</keyword>
<accession>A0A6H5GUC1</accession>
<sequence>MSNNNNLPKIRADPPPWITLSITSSNCSRAAVAAENENHRGITQSPPVIFTGVLLSSDR</sequence>
<organism evidence="1 2">
    <name type="scientific">Nesidiocoris tenuis</name>
    <dbReference type="NCBI Taxonomy" id="355587"/>
    <lineage>
        <taxon>Eukaryota</taxon>
        <taxon>Metazoa</taxon>
        <taxon>Ecdysozoa</taxon>
        <taxon>Arthropoda</taxon>
        <taxon>Hexapoda</taxon>
        <taxon>Insecta</taxon>
        <taxon>Pterygota</taxon>
        <taxon>Neoptera</taxon>
        <taxon>Paraneoptera</taxon>
        <taxon>Hemiptera</taxon>
        <taxon>Heteroptera</taxon>
        <taxon>Panheteroptera</taxon>
        <taxon>Cimicomorpha</taxon>
        <taxon>Miridae</taxon>
        <taxon>Dicyphina</taxon>
        <taxon>Nesidiocoris</taxon>
    </lineage>
</organism>
<proteinExistence type="predicted"/>
<name>A0A6H5GUC1_9HEMI</name>
<protein>
    <submittedName>
        <fullName evidence="1">Uncharacterized protein</fullName>
    </submittedName>
</protein>
<dbReference type="AlphaFoldDB" id="A0A6H5GUC1"/>
<dbReference type="EMBL" id="CADCXU010017889">
    <property type="protein sequence ID" value="CAB0006585.1"/>
    <property type="molecule type" value="Genomic_DNA"/>
</dbReference>
<gene>
    <name evidence="1" type="ORF">NTEN_LOCUS12062</name>
</gene>
<dbReference type="Proteomes" id="UP000479000">
    <property type="component" value="Unassembled WGS sequence"/>
</dbReference>
<evidence type="ECO:0000313" key="1">
    <source>
        <dbReference type="EMBL" id="CAB0006585.1"/>
    </source>
</evidence>
<feature type="non-terminal residue" evidence="1">
    <location>
        <position position="59"/>
    </location>
</feature>